<dbReference type="InterPro" id="IPR053896">
    <property type="entry name" value="BTN3A2-like_Ig-C"/>
</dbReference>
<dbReference type="InterPro" id="IPR011011">
    <property type="entry name" value="Znf_FYVE_PHD"/>
</dbReference>
<dbReference type="PANTHER" id="PTHR24100">
    <property type="entry name" value="BUTYROPHILIN"/>
    <property type="match status" value="1"/>
</dbReference>
<dbReference type="SUPFAM" id="SSF48726">
    <property type="entry name" value="Immunoglobulin"/>
    <property type="match status" value="2"/>
</dbReference>
<dbReference type="RefSeq" id="XP_022452364.2">
    <property type="nucleotide sequence ID" value="XM_022596656.2"/>
</dbReference>
<dbReference type="PROSITE" id="PS50835">
    <property type="entry name" value="IG_LIKE"/>
    <property type="match status" value="1"/>
</dbReference>
<dbReference type="InterPro" id="IPR036179">
    <property type="entry name" value="Ig-like_dom_sf"/>
</dbReference>
<keyword evidence="5 24" id="KW-0812">Transmembrane</keyword>
<dbReference type="Pfam" id="PF07686">
    <property type="entry name" value="V-set"/>
    <property type="match status" value="1"/>
</dbReference>
<dbReference type="GO" id="GO:0008270">
    <property type="term" value="F:zinc ion binding"/>
    <property type="evidence" value="ECO:0007669"/>
    <property type="project" value="UniProtKB-KW"/>
</dbReference>
<comment type="subcellular location">
    <subcellularLocation>
        <location evidence="2">Cell membrane</location>
        <topology evidence="2">Single-pass type I membrane protein</topology>
    </subcellularLocation>
    <subcellularLocation>
        <location evidence="1">Nucleus</location>
    </subcellularLocation>
</comment>
<evidence type="ECO:0000256" key="6">
    <source>
        <dbReference type="ARBA" id="ARBA00022723"/>
    </source>
</evidence>
<dbReference type="InterPro" id="IPR029063">
    <property type="entry name" value="SAM-dependent_MTases_sf"/>
</dbReference>
<dbReference type="FunFam" id="2.60.40.10:FF:001468">
    <property type="entry name" value="ICOS ligand isoform b"/>
    <property type="match status" value="1"/>
</dbReference>
<keyword evidence="9" id="KW-0862">Zinc</keyword>
<keyword evidence="8" id="KW-0863">Zinc-finger</keyword>
<keyword evidence="16" id="KW-0325">Glycoprotein</keyword>
<dbReference type="GO" id="GO:0042104">
    <property type="term" value="P:positive regulation of activated T cell proliferation"/>
    <property type="evidence" value="ECO:0007669"/>
    <property type="project" value="UniProtKB-ARBA"/>
</dbReference>
<evidence type="ECO:0000256" key="7">
    <source>
        <dbReference type="ARBA" id="ARBA00022729"/>
    </source>
</evidence>
<dbReference type="Pfam" id="PF21255">
    <property type="entry name" value="DNMT3_ADD_GATA1-like"/>
    <property type="match status" value="1"/>
</dbReference>
<dbReference type="SMART" id="SM00409">
    <property type="entry name" value="IG"/>
    <property type="match status" value="1"/>
</dbReference>
<evidence type="ECO:0000259" key="25">
    <source>
        <dbReference type="PROSITE" id="PS50835"/>
    </source>
</evidence>
<keyword evidence="15" id="KW-1015">Disulfide bond</keyword>
<dbReference type="InParanoid" id="A0A2Y9PZX3"/>
<dbReference type="STRING" id="9749.A0A2Y9PZX3"/>
<dbReference type="AlphaFoldDB" id="A0A2Y9PZX3"/>
<proteinExistence type="inferred from homology"/>
<dbReference type="InterPro" id="IPR049554">
    <property type="entry name" value="DNMT3_ADD_PHD"/>
</dbReference>
<evidence type="ECO:0000256" key="13">
    <source>
        <dbReference type="ARBA" id="ARBA00023130"/>
    </source>
</evidence>
<keyword evidence="18" id="KW-0393">Immunoglobulin domain</keyword>
<evidence type="ECO:0000256" key="5">
    <source>
        <dbReference type="ARBA" id="ARBA00022692"/>
    </source>
</evidence>
<keyword evidence="6" id="KW-0479">Metal-binding</keyword>
<dbReference type="Pfam" id="PF22705">
    <property type="entry name" value="C2-set_3"/>
    <property type="match status" value="1"/>
</dbReference>
<dbReference type="InterPro" id="IPR007110">
    <property type="entry name" value="Ig-like_dom"/>
</dbReference>
<evidence type="ECO:0000256" key="11">
    <source>
        <dbReference type="ARBA" id="ARBA00022936"/>
    </source>
</evidence>
<reference evidence="28" key="1">
    <citation type="submission" date="2025-08" db="UniProtKB">
        <authorList>
            <consortium name="RefSeq"/>
        </authorList>
    </citation>
    <scope>IDENTIFICATION</scope>
    <source>
        <tissue evidence="28">Blood</tissue>
    </source>
</reference>
<evidence type="ECO:0000256" key="16">
    <source>
        <dbReference type="ARBA" id="ARBA00023180"/>
    </source>
</evidence>
<keyword evidence="10" id="KW-0391">Immunity</keyword>
<evidence type="ECO:0000256" key="17">
    <source>
        <dbReference type="ARBA" id="ARBA00023242"/>
    </source>
</evidence>
<organism evidence="27 28">
    <name type="scientific">Delphinapterus leucas</name>
    <name type="common">Beluga whale</name>
    <dbReference type="NCBI Taxonomy" id="9749"/>
    <lineage>
        <taxon>Eukaryota</taxon>
        <taxon>Metazoa</taxon>
        <taxon>Chordata</taxon>
        <taxon>Craniata</taxon>
        <taxon>Vertebrata</taxon>
        <taxon>Euteleostomi</taxon>
        <taxon>Mammalia</taxon>
        <taxon>Eutheria</taxon>
        <taxon>Laurasiatheria</taxon>
        <taxon>Artiodactyla</taxon>
        <taxon>Whippomorpha</taxon>
        <taxon>Cetacea</taxon>
        <taxon>Odontoceti</taxon>
        <taxon>Monodontidae</taxon>
        <taxon>Delphinapterus</taxon>
    </lineage>
</organism>
<keyword evidence="4" id="KW-1003">Cell membrane</keyword>
<keyword evidence="12 24" id="KW-1133">Transmembrane helix</keyword>
<feature type="domain" description="Ig-like" evidence="25">
    <location>
        <begin position="227"/>
        <end position="355"/>
    </location>
</feature>
<dbReference type="GO" id="GO:0005102">
    <property type="term" value="F:signaling receptor binding"/>
    <property type="evidence" value="ECO:0007669"/>
    <property type="project" value="TreeGrafter"/>
</dbReference>
<accession>A0A2Y9PZX3</accession>
<keyword evidence="14 24" id="KW-0472">Membrane</keyword>
<dbReference type="GO" id="GO:0002250">
    <property type="term" value="P:adaptive immune response"/>
    <property type="evidence" value="ECO:0007669"/>
    <property type="project" value="UniProtKB-KW"/>
</dbReference>
<evidence type="ECO:0000256" key="21">
    <source>
        <dbReference type="ARBA" id="ARBA00081259"/>
    </source>
</evidence>
<evidence type="ECO:0000256" key="22">
    <source>
        <dbReference type="ARBA" id="ARBA00082272"/>
    </source>
</evidence>
<evidence type="ECO:0000256" key="18">
    <source>
        <dbReference type="ARBA" id="ARBA00023319"/>
    </source>
</evidence>
<evidence type="ECO:0000256" key="20">
    <source>
        <dbReference type="ARBA" id="ARBA00080938"/>
    </source>
</evidence>
<protein>
    <recommendedName>
        <fullName evidence="19">ICOS ligand</fullName>
    </recommendedName>
    <alternativeName>
        <fullName evidence="21">B7 homolog 2</fullName>
    </alternativeName>
    <alternativeName>
        <fullName evidence="20">B7-like protein Gl50</fullName>
    </alternativeName>
    <alternativeName>
        <fullName evidence="22">B7-related protein 1</fullName>
    </alternativeName>
</protein>
<evidence type="ECO:0000313" key="27">
    <source>
        <dbReference type="Proteomes" id="UP000248483"/>
    </source>
</evidence>
<keyword evidence="7" id="KW-0732">Signal</keyword>
<dbReference type="SUPFAM" id="SSF57903">
    <property type="entry name" value="FYVE/PHD zinc finger"/>
    <property type="match status" value="1"/>
</dbReference>
<evidence type="ECO:0000256" key="14">
    <source>
        <dbReference type="ARBA" id="ARBA00023136"/>
    </source>
</evidence>
<keyword evidence="11" id="KW-0075">B-cell activation</keyword>
<dbReference type="KEGG" id="dle:111186264"/>
<feature type="transmembrane region" description="Helical" evidence="24">
    <location>
        <begin position="481"/>
        <end position="502"/>
    </location>
</feature>
<evidence type="ECO:0000256" key="2">
    <source>
        <dbReference type="ARBA" id="ARBA00004251"/>
    </source>
</evidence>
<dbReference type="GO" id="GO:0042113">
    <property type="term" value="P:B cell activation"/>
    <property type="evidence" value="ECO:0007669"/>
    <property type="project" value="UniProtKB-KW"/>
</dbReference>
<evidence type="ECO:0000256" key="10">
    <source>
        <dbReference type="ARBA" id="ARBA00022859"/>
    </source>
</evidence>
<name>A0A2Y9PZX3_DELLE</name>
<dbReference type="GO" id="GO:0005634">
    <property type="term" value="C:nucleus"/>
    <property type="evidence" value="ECO:0007669"/>
    <property type="project" value="UniProtKB-SubCell"/>
</dbReference>
<evidence type="ECO:0000256" key="19">
    <source>
        <dbReference type="ARBA" id="ARBA00068217"/>
    </source>
</evidence>
<feature type="domain" description="PHD-type" evidence="26">
    <location>
        <begin position="1"/>
        <end position="126"/>
    </location>
</feature>
<evidence type="ECO:0000256" key="15">
    <source>
        <dbReference type="ARBA" id="ARBA00023157"/>
    </source>
</evidence>
<keyword evidence="17" id="KW-0539">Nucleus</keyword>
<sequence>MCTPCKVSREACGGSMEALEQRQPGFALTKDKFLECLFLYDEDGYLSYCSICCAGETLLICENPDCTRCYCFECIDSLVGPGTSGKVQAMSNWVCFLCLPFPRSGLLQRRKKWRGWLKAFCDLEAVEVWGPFDLAYGSTPPLGHACSQPPAWYLFQFHRILRYARPRPGSPQPFFWMFVDNLVLTQDDRVVATRFLETDPVTIQDVHGSTIRNAVHVWSNIPAVKSPGLLLLLLCGLRAEIQEEEIRAMVGSDVLLSCIYPEGNTFDLNDLYVYWQINVPGKRNTSSVVTYYLSGNSSAGHGNNHYKDRARLSLDSMKQGDFSLHLHNVTPQDEQKFNCLVFRKSLELEKILEVTVTLNVAANYSMPVVSGPSQDEELVFTCTSTDGYPRPNVYWINKTDNSLLDDALQNSTVSLNARGLYNVVSVLRIRRSPTIDVGCCIENVLLHQNLTSGQTEMSTGTKDSITEDPVDDTQDAVNQPVLSILAVLVVAVAVAVATGWLCRRRCPYRSYAGAQAARPELELTGQFARREGDPWRKRGSTGELGAPLSLCPPFSAGATR</sequence>
<keyword evidence="13" id="KW-1064">Adaptive immunity</keyword>
<dbReference type="Proteomes" id="UP000248483">
    <property type="component" value="Unplaced"/>
</dbReference>
<evidence type="ECO:0000259" key="26">
    <source>
        <dbReference type="PROSITE" id="PS51533"/>
    </source>
</evidence>
<dbReference type="PROSITE" id="PS51533">
    <property type="entry name" value="ADD"/>
    <property type="match status" value="1"/>
</dbReference>
<evidence type="ECO:0000256" key="8">
    <source>
        <dbReference type="ARBA" id="ARBA00022771"/>
    </source>
</evidence>
<dbReference type="InterPro" id="IPR003599">
    <property type="entry name" value="Ig_sub"/>
</dbReference>
<dbReference type="GeneID" id="111186264"/>
<dbReference type="Gene3D" id="2.60.40.10">
    <property type="entry name" value="Immunoglobulins"/>
    <property type="match status" value="2"/>
</dbReference>
<evidence type="ECO:0000256" key="12">
    <source>
        <dbReference type="ARBA" id="ARBA00022989"/>
    </source>
</evidence>
<dbReference type="InterPro" id="IPR013106">
    <property type="entry name" value="Ig_V-set"/>
</dbReference>
<dbReference type="InterPro" id="IPR025766">
    <property type="entry name" value="ADD"/>
</dbReference>
<dbReference type="GO" id="GO:0050852">
    <property type="term" value="P:T cell receptor signaling pathway"/>
    <property type="evidence" value="ECO:0007669"/>
    <property type="project" value="TreeGrafter"/>
</dbReference>
<dbReference type="PANTHER" id="PTHR24100:SF151">
    <property type="entry name" value="ICOS LIGAND"/>
    <property type="match status" value="1"/>
</dbReference>
<evidence type="ECO:0000256" key="24">
    <source>
        <dbReference type="SAM" id="Phobius"/>
    </source>
</evidence>
<evidence type="ECO:0000256" key="4">
    <source>
        <dbReference type="ARBA" id="ARBA00022475"/>
    </source>
</evidence>
<evidence type="ECO:0000256" key="3">
    <source>
        <dbReference type="ARBA" id="ARBA00007591"/>
    </source>
</evidence>
<evidence type="ECO:0000256" key="23">
    <source>
        <dbReference type="SAM" id="MobiDB-lite"/>
    </source>
</evidence>
<dbReference type="FunCoup" id="A0A2Y9PZX3">
    <property type="interactions" value="51"/>
</dbReference>
<dbReference type="FunFam" id="2.60.40.10:FF:000996">
    <property type="entry name" value="ICOS ligand isoform X2"/>
    <property type="match status" value="1"/>
</dbReference>
<evidence type="ECO:0000256" key="9">
    <source>
        <dbReference type="ARBA" id="ARBA00022833"/>
    </source>
</evidence>
<keyword evidence="27" id="KW-1185">Reference proteome</keyword>
<dbReference type="GO" id="GO:0009897">
    <property type="term" value="C:external side of plasma membrane"/>
    <property type="evidence" value="ECO:0007669"/>
    <property type="project" value="TreeGrafter"/>
</dbReference>
<dbReference type="InterPro" id="IPR013783">
    <property type="entry name" value="Ig-like_fold"/>
</dbReference>
<dbReference type="InterPro" id="IPR050504">
    <property type="entry name" value="IgSF_BTN/MOG"/>
</dbReference>
<evidence type="ECO:0000256" key="1">
    <source>
        <dbReference type="ARBA" id="ARBA00004123"/>
    </source>
</evidence>
<dbReference type="Gene3D" id="3.40.50.150">
    <property type="entry name" value="Vaccinia Virus protein VP39"/>
    <property type="match status" value="1"/>
</dbReference>
<dbReference type="GO" id="GO:0001817">
    <property type="term" value="P:regulation of cytokine production"/>
    <property type="evidence" value="ECO:0007669"/>
    <property type="project" value="TreeGrafter"/>
</dbReference>
<comment type="similarity">
    <text evidence="3">Belongs to the immunoglobulin superfamily. BTN/MOG family.</text>
</comment>
<gene>
    <name evidence="28" type="primary">LOC111186264</name>
</gene>
<evidence type="ECO:0000313" key="28">
    <source>
        <dbReference type="RefSeq" id="XP_022452364.2"/>
    </source>
</evidence>
<feature type="region of interest" description="Disordered" evidence="23">
    <location>
        <begin position="529"/>
        <end position="560"/>
    </location>
</feature>